<dbReference type="AlphaFoldDB" id="A0A8G1W056"/>
<keyword evidence="1" id="KW-0812">Transmembrane</keyword>
<proteinExistence type="predicted"/>
<dbReference type="VEuPathDB" id="FungiDB:BO72DRAFT_83155"/>
<evidence type="ECO:0000313" key="2">
    <source>
        <dbReference type="EMBL" id="RAK77986.1"/>
    </source>
</evidence>
<feature type="transmembrane region" description="Helical" evidence="1">
    <location>
        <begin position="26"/>
        <end position="43"/>
    </location>
</feature>
<keyword evidence="3" id="KW-1185">Reference proteome</keyword>
<keyword evidence="1" id="KW-1133">Transmembrane helix</keyword>
<gene>
    <name evidence="2" type="ORF">BO72DRAFT_83155</name>
</gene>
<name>A0A8G1W056_9EURO</name>
<protein>
    <submittedName>
        <fullName evidence="2">Uncharacterized protein</fullName>
    </submittedName>
</protein>
<reference evidence="2 3" key="1">
    <citation type="submission" date="2018-02" db="EMBL/GenBank/DDBJ databases">
        <title>The genomes of Aspergillus section Nigri reveals drivers in fungal speciation.</title>
        <authorList>
            <consortium name="DOE Joint Genome Institute"/>
            <person name="Vesth T.C."/>
            <person name="Nybo J."/>
            <person name="Theobald S."/>
            <person name="Brandl J."/>
            <person name="Frisvad J.C."/>
            <person name="Nielsen K.F."/>
            <person name="Lyhne E.K."/>
            <person name="Kogle M.E."/>
            <person name="Kuo A."/>
            <person name="Riley R."/>
            <person name="Clum A."/>
            <person name="Nolan M."/>
            <person name="Lipzen A."/>
            <person name="Salamov A."/>
            <person name="Henrissat B."/>
            <person name="Wiebenga A."/>
            <person name="De vries R.P."/>
            <person name="Grigoriev I.V."/>
            <person name="Mortensen U.H."/>
            <person name="Andersen M.R."/>
            <person name="Baker S.E."/>
        </authorList>
    </citation>
    <scope>NUCLEOTIDE SEQUENCE [LARGE SCALE GENOMIC DNA]</scope>
    <source>
        <strain evidence="2 3">CBS 313.89</strain>
    </source>
</reference>
<accession>A0A8G1W056</accession>
<dbReference type="RefSeq" id="XP_040801996.1">
    <property type="nucleotide sequence ID" value="XM_040950756.1"/>
</dbReference>
<evidence type="ECO:0000256" key="1">
    <source>
        <dbReference type="SAM" id="Phobius"/>
    </source>
</evidence>
<organism evidence="2 3">
    <name type="scientific">Aspergillus fijiensis CBS 313.89</name>
    <dbReference type="NCBI Taxonomy" id="1448319"/>
    <lineage>
        <taxon>Eukaryota</taxon>
        <taxon>Fungi</taxon>
        <taxon>Dikarya</taxon>
        <taxon>Ascomycota</taxon>
        <taxon>Pezizomycotina</taxon>
        <taxon>Eurotiomycetes</taxon>
        <taxon>Eurotiomycetidae</taxon>
        <taxon>Eurotiales</taxon>
        <taxon>Aspergillaceae</taxon>
        <taxon>Aspergillus</taxon>
    </lineage>
</organism>
<evidence type="ECO:0000313" key="3">
    <source>
        <dbReference type="Proteomes" id="UP000249789"/>
    </source>
</evidence>
<sequence>MTGNPSAVILLHPFLGPSSFSFHESFLFYYSFLFFFFSVFLLLSDLRARPSASLSTRCHHARRLPLNKIQNKILLASLWSVRPRPLASCHSEGQVQRAGFEFQTNLSGLGMQLRRRTPMSMQRKVMACSRNPPNINITQRHDCPRPLIGLVVWGPIVPSVRALTSTLLTQAVAFEFASALQVYSRCSVVQCIPAYLQPSSAV</sequence>
<dbReference type="GeneID" id="63868091"/>
<dbReference type="Proteomes" id="UP000249789">
    <property type="component" value="Unassembled WGS sequence"/>
</dbReference>
<dbReference type="EMBL" id="KZ824639">
    <property type="protein sequence ID" value="RAK77986.1"/>
    <property type="molecule type" value="Genomic_DNA"/>
</dbReference>
<keyword evidence="1" id="KW-0472">Membrane</keyword>